<dbReference type="RefSeq" id="XP_009228432.1">
    <property type="nucleotide sequence ID" value="XM_009230168.1"/>
</dbReference>
<evidence type="ECO:0000259" key="5">
    <source>
        <dbReference type="PROSITE" id="PS50048"/>
    </source>
</evidence>
<dbReference type="HOGENOM" id="CLU_004083_5_2_1"/>
<evidence type="ECO:0000256" key="1">
    <source>
        <dbReference type="ARBA" id="ARBA00004123"/>
    </source>
</evidence>
<reference evidence="7" key="5">
    <citation type="submission" date="2018-04" db="UniProtKB">
        <authorList>
            <consortium name="EnsemblFungi"/>
        </authorList>
    </citation>
    <scope>IDENTIFICATION</scope>
    <source>
        <strain evidence="7">R3-111a-1</strain>
    </source>
</reference>
<reference evidence="6" key="2">
    <citation type="submission" date="2010-07" db="EMBL/GenBank/DDBJ databases">
        <authorList>
            <consortium name="The Broad Institute Genome Sequencing Platform"/>
            <consortium name="Broad Institute Genome Sequencing Center for Infectious Disease"/>
            <person name="Ma L.-J."/>
            <person name="Dead R."/>
            <person name="Young S."/>
            <person name="Zeng Q."/>
            <person name="Koehrsen M."/>
            <person name="Alvarado L."/>
            <person name="Berlin A."/>
            <person name="Chapman S.B."/>
            <person name="Chen Z."/>
            <person name="Freedman E."/>
            <person name="Gellesch M."/>
            <person name="Goldberg J."/>
            <person name="Griggs A."/>
            <person name="Gujja S."/>
            <person name="Heilman E.R."/>
            <person name="Heiman D."/>
            <person name="Hepburn T."/>
            <person name="Howarth C."/>
            <person name="Jen D."/>
            <person name="Larson L."/>
            <person name="Mehta T."/>
            <person name="Neiman D."/>
            <person name="Pearson M."/>
            <person name="Roberts A."/>
            <person name="Saif S."/>
            <person name="Shea T."/>
            <person name="Shenoy N."/>
            <person name="Sisk P."/>
            <person name="Stolte C."/>
            <person name="Sykes S."/>
            <person name="Walk T."/>
            <person name="White J."/>
            <person name="Yandava C."/>
            <person name="Haas B."/>
            <person name="Nusbaum C."/>
            <person name="Birren B."/>
        </authorList>
    </citation>
    <scope>NUCLEOTIDE SEQUENCE</scope>
    <source>
        <strain evidence="6">R3-111a-1</strain>
    </source>
</reference>
<dbReference type="GO" id="GO:0000981">
    <property type="term" value="F:DNA-binding transcription factor activity, RNA polymerase II-specific"/>
    <property type="evidence" value="ECO:0007669"/>
    <property type="project" value="InterPro"/>
</dbReference>
<dbReference type="Gene3D" id="4.10.240.10">
    <property type="entry name" value="Zn(2)-C6 fungal-type DNA-binding domain"/>
    <property type="match status" value="1"/>
</dbReference>
<evidence type="ECO:0000256" key="2">
    <source>
        <dbReference type="ARBA" id="ARBA00022723"/>
    </source>
</evidence>
<dbReference type="InterPro" id="IPR001138">
    <property type="entry name" value="Zn2Cys6_DnaBD"/>
</dbReference>
<feature type="region of interest" description="Disordered" evidence="4">
    <location>
        <begin position="79"/>
        <end position="113"/>
    </location>
</feature>
<dbReference type="PROSITE" id="PS50048">
    <property type="entry name" value="ZN2_CY6_FUNGAL_2"/>
    <property type="match status" value="1"/>
</dbReference>
<dbReference type="Pfam" id="PF04082">
    <property type="entry name" value="Fungal_trans"/>
    <property type="match status" value="1"/>
</dbReference>
<dbReference type="CDD" id="cd00067">
    <property type="entry name" value="GAL4"/>
    <property type="match status" value="1"/>
</dbReference>
<organism evidence="6">
    <name type="scientific">Gaeumannomyces tritici (strain R3-111a-1)</name>
    <name type="common">Wheat and barley take-all root rot fungus</name>
    <name type="synonym">Gaeumannomyces graminis var. tritici</name>
    <dbReference type="NCBI Taxonomy" id="644352"/>
    <lineage>
        <taxon>Eukaryota</taxon>
        <taxon>Fungi</taxon>
        <taxon>Dikarya</taxon>
        <taxon>Ascomycota</taxon>
        <taxon>Pezizomycotina</taxon>
        <taxon>Sordariomycetes</taxon>
        <taxon>Sordariomycetidae</taxon>
        <taxon>Magnaporthales</taxon>
        <taxon>Magnaporthaceae</taxon>
        <taxon>Gaeumannomyces</taxon>
    </lineage>
</organism>
<feature type="region of interest" description="Disordered" evidence="4">
    <location>
        <begin position="151"/>
        <end position="171"/>
    </location>
</feature>
<dbReference type="SMART" id="SM00906">
    <property type="entry name" value="Fungal_trans"/>
    <property type="match status" value="1"/>
</dbReference>
<dbReference type="Proteomes" id="UP000006039">
    <property type="component" value="Unassembled WGS sequence"/>
</dbReference>
<dbReference type="OrthoDB" id="2269373at2759"/>
<dbReference type="PANTHER" id="PTHR31001">
    <property type="entry name" value="UNCHARACTERIZED TRANSCRIPTIONAL REGULATORY PROTEIN"/>
    <property type="match status" value="1"/>
</dbReference>
<dbReference type="InterPro" id="IPR050613">
    <property type="entry name" value="Sec_Metabolite_Reg"/>
</dbReference>
<comment type="subcellular location">
    <subcellularLocation>
        <location evidence="1">Nucleus</location>
    </subcellularLocation>
</comment>
<feature type="domain" description="Zn(2)-C6 fungal-type" evidence="5">
    <location>
        <begin position="19"/>
        <end position="47"/>
    </location>
</feature>
<gene>
    <name evidence="7" type="primary">20352729</name>
    <name evidence="6" type="ORF">GGTG_12271</name>
</gene>
<name>J3PFJ6_GAET3</name>
<dbReference type="SMART" id="SM00066">
    <property type="entry name" value="GAL4"/>
    <property type="match status" value="1"/>
</dbReference>
<feature type="compositionally biased region" description="Acidic residues" evidence="4">
    <location>
        <begin position="151"/>
        <end position="160"/>
    </location>
</feature>
<dbReference type="Pfam" id="PF00172">
    <property type="entry name" value="Zn_clus"/>
    <property type="match status" value="1"/>
</dbReference>
<feature type="compositionally biased region" description="Low complexity" evidence="4">
    <location>
        <begin position="88"/>
        <end position="102"/>
    </location>
</feature>
<dbReference type="AlphaFoldDB" id="J3PFJ6"/>
<dbReference type="VEuPathDB" id="FungiDB:GGTG_12271"/>
<keyword evidence="3" id="KW-0539">Nucleus</keyword>
<evidence type="ECO:0000313" key="6">
    <source>
        <dbReference type="EMBL" id="EJT70098.1"/>
    </source>
</evidence>
<dbReference type="InterPro" id="IPR007219">
    <property type="entry name" value="XnlR_reg_dom"/>
</dbReference>
<dbReference type="GO" id="GO:0006351">
    <property type="term" value="P:DNA-templated transcription"/>
    <property type="evidence" value="ECO:0007669"/>
    <property type="project" value="InterPro"/>
</dbReference>
<reference evidence="7" key="4">
    <citation type="journal article" date="2015" name="G3 (Bethesda)">
        <title>Genome sequences of three phytopathogenic species of the Magnaporthaceae family of fungi.</title>
        <authorList>
            <person name="Okagaki L.H."/>
            <person name="Nunes C.C."/>
            <person name="Sailsbery J."/>
            <person name="Clay B."/>
            <person name="Brown D."/>
            <person name="John T."/>
            <person name="Oh Y."/>
            <person name="Young N."/>
            <person name="Fitzgerald M."/>
            <person name="Haas B.J."/>
            <person name="Zeng Q."/>
            <person name="Young S."/>
            <person name="Adiconis X."/>
            <person name="Fan L."/>
            <person name="Levin J.Z."/>
            <person name="Mitchell T.K."/>
            <person name="Okubara P.A."/>
            <person name="Farman M.L."/>
            <person name="Kohn L.M."/>
            <person name="Birren B."/>
            <person name="Ma L.-J."/>
            <person name="Dean R.A."/>
        </authorList>
    </citation>
    <scope>NUCLEOTIDE SEQUENCE</scope>
    <source>
        <strain evidence="7">R3-111a-1</strain>
    </source>
</reference>
<sequence length="738" mass="82389">MASAAPNALAANKSPRILACVLCQHRKIKCDRSFPCANCLKANVQCTPSTPAPPRKRRRPNQDLQERLARCEELLREYASEGKSEDIPSTPTHSSTSPQHTPKPSEEPMPNWHKHGKLIKQEGGSTRFIDSYVVFTIYDELRAMRTIIDDDEPSLDDDLSEGPTPDTNGADLLMGGETPQSPPSTFDLHPDAGQMFRLWQVFLDRVNPLFKVIHIPTVQPYLIDATNRSADHPLPKNVEALLFAIYNMGAVALSEEECQTLLGCCRDVAIQRFSNGVRTCLNQAKFLKNHEFTTLQAFVLYLVSIQGRYNQHATWILHGVAVRIAQKMGLHRDGTSFGLSPFDVEMRRRMWWQIVALDGRFAFMSGLGHALLPRVWDTKEPRNLNDADLYASATELPPDRDSPTEMVFSLIQNRLTRFLVETPGLDPSFLFDPSSRNSPESPSKEKLEEYRAMLAVAAQDIADIAEHQCDVSAGPIHVFTLEFVTIILGKVRTLVAPDNNDNKPNWGNSPKDNVFRLAVEGLEHHVRHHRTALKTGFLWYIRLQLHEELFIFLAGQLCHRPDGALSDKAWEYLEAFEPLHPSLFDPNSSKSHMTLAAYLVKAWNVREEHFMQQVGLPLPTPAFIERLREDVPQTKVESPSINSRTDLGGSVKVKLNENDPIFDDFMGTYVDGTYVEGGDWDIFSNVGLGATATPAFGVTNGNPMGMNMPNGQGTNQMPPGLVGLFGLGAEWKDGGAGY</sequence>
<dbReference type="GO" id="GO:0008270">
    <property type="term" value="F:zinc ion binding"/>
    <property type="evidence" value="ECO:0007669"/>
    <property type="project" value="InterPro"/>
</dbReference>
<dbReference type="GeneID" id="20352729"/>
<keyword evidence="8" id="KW-1185">Reference proteome</keyword>
<accession>J3PFJ6</accession>
<dbReference type="EMBL" id="GL385402">
    <property type="protein sequence ID" value="EJT70098.1"/>
    <property type="molecule type" value="Genomic_DNA"/>
</dbReference>
<dbReference type="eggNOG" id="ENOG502QYWX">
    <property type="taxonomic scope" value="Eukaryota"/>
</dbReference>
<reference evidence="8" key="1">
    <citation type="submission" date="2010-07" db="EMBL/GenBank/DDBJ databases">
        <title>The genome sequence of Gaeumannomyces graminis var. tritici strain R3-111a-1.</title>
        <authorList>
            <consortium name="The Broad Institute Genome Sequencing Platform"/>
            <person name="Ma L.-J."/>
            <person name="Dead R."/>
            <person name="Young S."/>
            <person name="Zeng Q."/>
            <person name="Koehrsen M."/>
            <person name="Alvarado L."/>
            <person name="Berlin A."/>
            <person name="Chapman S.B."/>
            <person name="Chen Z."/>
            <person name="Freedman E."/>
            <person name="Gellesch M."/>
            <person name="Goldberg J."/>
            <person name="Griggs A."/>
            <person name="Gujja S."/>
            <person name="Heilman E.R."/>
            <person name="Heiman D."/>
            <person name="Hepburn T."/>
            <person name="Howarth C."/>
            <person name="Jen D."/>
            <person name="Larson L."/>
            <person name="Mehta T."/>
            <person name="Neiman D."/>
            <person name="Pearson M."/>
            <person name="Roberts A."/>
            <person name="Saif S."/>
            <person name="Shea T."/>
            <person name="Shenoy N."/>
            <person name="Sisk P."/>
            <person name="Stolte C."/>
            <person name="Sykes S."/>
            <person name="Walk T."/>
            <person name="White J."/>
            <person name="Yandava C."/>
            <person name="Haas B."/>
            <person name="Nusbaum C."/>
            <person name="Birren B."/>
        </authorList>
    </citation>
    <scope>NUCLEOTIDE SEQUENCE [LARGE SCALE GENOMIC DNA]</scope>
    <source>
        <strain evidence="8">R3-111a-1</strain>
    </source>
</reference>
<keyword evidence="2" id="KW-0479">Metal-binding</keyword>
<dbReference type="GO" id="GO:0005634">
    <property type="term" value="C:nucleus"/>
    <property type="evidence" value="ECO:0007669"/>
    <property type="project" value="UniProtKB-SubCell"/>
</dbReference>
<reference evidence="6" key="3">
    <citation type="submission" date="2010-09" db="EMBL/GenBank/DDBJ databases">
        <title>Annotation of Gaeumannomyces graminis var. tritici R3-111a-1.</title>
        <authorList>
            <consortium name="The Broad Institute Genome Sequencing Platform"/>
            <person name="Ma L.-J."/>
            <person name="Dead R."/>
            <person name="Young S.K."/>
            <person name="Zeng Q."/>
            <person name="Gargeya S."/>
            <person name="Fitzgerald M."/>
            <person name="Haas B."/>
            <person name="Abouelleil A."/>
            <person name="Alvarado L."/>
            <person name="Arachchi H.M."/>
            <person name="Berlin A."/>
            <person name="Brown A."/>
            <person name="Chapman S.B."/>
            <person name="Chen Z."/>
            <person name="Dunbar C."/>
            <person name="Freedman E."/>
            <person name="Gearin G."/>
            <person name="Gellesch M."/>
            <person name="Goldberg J."/>
            <person name="Griggs A."/>
            <person name="Gujja S."/>
            <person name="Heiman D."/>
            <person name="Howarth C."/>
            <person name="Larson L."/>
            <person name="Lui A."/>
            <person name="MacDonald P.J.P."/>
            <person name="Mehta T."/>
            <person name="Montmayeur A."/>
            <person name="Murphy C."/>
            <person name="Neiman D."/>
            <person name="Pearson M."/>
            <person name="Priest M."/>
            <person name="Roberts A."/>
            <person name="Saif S."/>
            <person name="Shea T."/>
            <person name="Shenoy N."/>
            <person name="Sisk P."/>
            <person name="Stolte C."/>
            <person name="Sykes S."/>
            <person name="Yandava C."/>
            <person name="Wortman J."/>
            <person name="Nusbaum C."/>
            <person name="Birren B."/>
        </authorList>
    </citation>
    <scope>NUCLEOTIDE SEQUENCE</scope>
    <source>
        <strain evidence="6">R3-111a-1</strain>
    </source>
</reference>
<dbReference type="CDD" id="cd12148">
    <property type="entry name" value="fungal_TF_MHR"/>
    <property type="match status" value="1"/>
</dbReference>
<dbReference type="EnsemblFungi" id="EJT70098">
    <property type="protein sequence ID" value="EJT70098"/>
    <property type="gene ID" value="GGTG_12271"/>
</dbReference>
<dbReference type="InterPro" id="IPR036864">
    <property type="entry name" value="Zn2-C6_fun-type_DNA-bd_sf"/>
</dbReference>
<dbReference type="GO" id="GO:0003677">
    <property type="term" value="F:DNA binding"/>
    <property type="evidence" value="ECO:0007669"/>
    <property type="project" value="InterPro"/>
</dbReference>
<dbReference type="STRING" id="644352.J3PFJ6"/>
<proteinExistence type="predicted"/>
<dbReference type="PANTHER" id="PTHR31001:SF85">
    <property type="entry name" value="ZN(II)2CYS6 TRANSCRIPTION FACTOR (EUROFUNG)"/>
    <property type="match status" value="1"/>
</dbReference>
<evidence type="ECO:0000313" key="7">
    <source>
        <dbReference type="EnsemblFungi" id="EJT70098"/>
    </source>
</evidence>
<evidence type="ECO:0000256" key="3">
    <source>
        <dbReference type="ARBA" id="ARBA00023242"/>
    </source>
</evidence>
<evidence type="ECO:0000256" key="4">
    <source>
        <dbReference type="SAM" id="MobiDB-lite"/>
    </source>
</evidence>
<dbReference type="SUPFAM" id="SSF57701">
    <property type="entry name" value="Zn2/Cys6 DNA-binding domain"/>
    <property type="match status" value="1"/>
</dbReference>
<protein>
    <recommendedName>
        <fullName evidence="5">Zn(2)-C6 fungal-type domain-containing protein</fullName>
    </recommendedName>
</protein>
<evidence type="ECO:0000313" key="8">
    <source>
        <dbReference type="Proteomes" id="UP000006039"/>
    </source>
</evidence>